<evidence type="ECO:0000313" key="3">
    <source>
        <dbReference type="EMBL" id="MFC7436047.1"/>
    </source>
</evidence>
<sequence length="215" mass="24462">MTLNNKTLAILVISLASSSAFAQKVYKCGNTYSQQPCGANTQEIEIKAPPPDPNTIEGMLEGYKRLEEKLDAASKKAEAERKKNEEITKKREAARALQEQERAKQAKEEEDNLKAELETLRGRPMPSAATIRNNFDRCKSFIKRRLKDPMSAVFDQQYRHQEPMIITKPNSDKKVLAHPYRISVNAKNSFGGYVGFKSYSCFFDVNEDDFLFILD</sequence>
<protein>
    <recommendedName>
        <fullName evidence="5">DUF4124 domain-containing protein</fullName>
    </recommendedName>
</protein>
<feature type="chain" id="PRO_5046636065" description="DUF4124 domain-containing protein" evidence="2">
    <location>
        <begin position="23"/>
        <end position="215"/>
    </location>
</feature>
<evidence type="ECO:0000256" key="2">
    <source>
        <dbReference type="SAM" id="SignalP"/>
    </source>
</evidence>
<name>A0ABW2RD53_9BURK</name>
<gene>
    <name evidence="3" type="ORF">ACFQNJ_16145</name>
</gene>
<proteinExistence type="predicted"/>
<dbReference type="Proteomes" id="UP001596495">
    <property type="component" value="Unassembled WGS sequence"/>
</dbReference>
<keyword evidence="2" id="KW-0732">Signal</keyword>
<evidence type="ECO:0000313" key="4">
    <source>
        <dbReference type="Proteomes" id="UP001596495"/>
    </source>
</evidence>
<accession>A0ABW2RD53</accession>
<dbReference type="RefSeq" id="WP_382259408.1">
    <property type="nucleotide sequence ID" value="NZ_JBHTBX010000013.1"/>
</dbReference>
<feature type="region of interest" description="Disordered" evidence="1">
    <location>
        <begin position="74"/>
        <end position="111"/>
    </location>
</feature>
<evidence type="ECO:0008006" key="5">
    <source>
        <dbReference type="Google" id="ProtNLM"/>
    </source>
</evidence>
<comment type="caution">
    <text evidence="3">The sequence shown here is derived from an EMBL/GenBank/DDBJ whole genome shotgun (WGS) entry which is preliminary data.</text>
</comment>
<keyword evidence="4" id="KW-1185">Reference proteome</keyword>
<evidence type="ECO:0000256" key="1">
    <source>
        <dbReference type="SAM" id="MobiDB-lite"/>
    </source>
</evidence>
<dbReference type="EMBL" id="JBHTBX010000013">
    <property type="protein sequence ID" value="MFC7436047.1"/>
    <property type="molecule type" value="Genomic_DNA"/>
</dbReference>
<reference evidence="4" key="1">
    <citation type="journal article" date="2019" name="Int. J. Syst. Evol. Microbiol.">
        <title>The Global Catalogue of Microorganisms (GCM) 10K type strain sequencing project: providing services to taxonomists for standard genome sequencing and annotation.</title>
        <authorList>
            <consortium name="The Broad Institute Genomics Platform"/>
            <consortium name="The Broad Institute Genome Sequencing Center for Infectious Disease"/>
            <person name="Wu L."/>
            <person name="Ma J."/>
        </authorList>
    </citation>
    <scope>NUCLEOTIDE SEQUENCE [LARGE SCALE GENOMIC DNA]</scope>
    <source>
        <strain evidence="4">CCUG 54518</strain>
    </source>
</reference>
<feature type="signal peptide" evidence="2">
    <location>
        <begin position="1"/>
        <end position="22"/>
    </location>
</feature>
<organism evidence="3 4">
    <name type="scientific">Hydrogenophaga bisanensis</name>
    <dbReference type="NCBI Taxonomy" id="439611"/>
    <lineage>
        <taxon>Bacteria</taxon>
        <taxon>Pseudomonadati</taxon>
        <taxon>Pseudomonadota</taxon>
        <taxon>Betaproteobacteria</taxon>
        <taxon>Burkholderiales</taxon>
        <taxon>Comamonadaceae</taxon>
        <taxon>Hydrogenophaga</taxon>
    </lineage>
</organism>